<dbReference type="EMBL" id="LT629770">
    <property type="protein sequence ID" value="SDR71197.1"/>
    <property type="molecule type" value="Genomic_DNA"/>
</dbReference>
<evidence type="ECO:0000313" key="1">
    <source>
        <dbReference type="EMBL" id="SDR71197.1"/>
    </source>
</evidence>
<evidence type="ECO:0000313" key="2">
    <source>
        <dbReference type="EMBL" id="SDT08397.1"/>
    </source>
</evidence>
<name>A0A1H1L9V4_9MICO</name>
<sequence>MSTAVFGAPEWLASSGRAVKVGEDGTLVFDHVNGYLTPEMVPDAEEFFAARKDEELGRWRWPEDRKFVVYGRDDGGARVVDETTGDNWFYRREDVVHASDPFWAACAFWEAHPALPWAGARPGDIWVLTLNDISLPDVPAMPTTGGRFVVIGEDNGRPAFVDFSDIADARCVWSAVQA</sequence>
<accession>A0A1H1L9V4</accession>
<dbReference type="AlphaFoldDB" id="A0A1H1L9V4"/>
<protein>
    <submittedName>
        <fullName evidence="1">Uncharacterized protein</fullName>
    </submittedName>
</protein>
<dbReference type="Proteomes" id="UP000182126">
    <property type="component" value="Chromosome I"/>
</dbReference>
<evidence type="ECO:0000313" key="3">
    <source>
        <dbReference type="Proteomes" id="UP000182126"/>
    </source>
</evidence>
<proteinExistence type="predicted"/>
<gene>
    <name evidence="1" type="ORF">SAMN04489809_0036</name>
    <name evidence="2" type="ORF">SAMN04489809_3471</name>
</gene>
<dbReference type="EMBL" id="LT629770">
    <property type="protein sequence ID" value="SDT08397.1"/>
    <property type="molecule type" value="Genomic_DNA"/>
</dbReference>
<reference evidence="1 3" key="1">
    <citation type="submission" date="2016-10" db="EMBL/GenBank/DDBJ databases">
        <authorList>
            <person name="de Groot N.N."/>
        </authorList>
    </citation>
    <scope>NUCLEOTIDE SEQUENCE [LARGE SCALE GENOMIC DNA]</scope>
    <source>
        <strain evidence="1 3">DSM 15019</strain>
    </source>
</reference>
<organism evidence="1 3">
    <name type="scientific">Microbacterium paraoxydans</name>
    <dbReference type="NCBI Taxonomy" id="199592"/>
    <lineage>
        <taxon>Bacteria</taxon>
        <taxon>Bacillati</taxon>
        <taxon>Actinomycetota</taxon>
        <taxon>Actinomycetes</taxon>
        <taxon>Micrococcales</taxon>
        <taxon>Microbacteriaceae</taxon>
        <taxon>Microbacterium</taxon>
    </lineage>
</organism>